<proteinExistence type="predicted"/>
<reference evidence="10" key="1">
    <citation type="submission" date="2012-12" db="EMBL/GenBank/DDBJ databases">
        <authorList>
            <person name="Hellsten U."/>
            <person name="Grimwood J."/>
            <person name="Chapman J.A."/>
            <person name="Shapiro H."/>
            <person name="Aerts A."/>
            <person name="Otillar R.P."/>
            <person name="Terry A.Y."/>
            <person name="Boore J.L."/>
            <person name="Simakov O."/>
            <person name="Marletaz F."/>
            <person name="Cho S.-J."/>
            <person name="Edsinger-Gonzales E."/>
            <person name="Havlak P."/>
            <person name="Kuo D.-H."/>
            <person name="Larsson T."/>
            <person name="Lv J."/>
            <person name="Arendt D."/>
            <person name="Savage R."/>
            <person name="Osoegawa K."/>
            <person name="de Jong P."/>
            <person name="Lindberg D.R."/>
            <person name="Seaver E.C."/>
            <person name="Weisblat D.A."/>
            <person name="Putnam N.H."/>
            <person name="Grigoriev I.V."/>
            <person name="Rokhsar D.S."/>
        </authorList>
    </citation>
    <scope>NUCLEOTIDE SEQUENCE</scope>
    <source>
        <strain evidence="10">I ESC-2004</strain>
    </source>
</reference>
<feature type="transmembrane region" description="Helical" evidence="6">
    <location>
        <begin position="276"/>
        <end position="294"/>
    </location>
</feature>
<evidence type="ECO:0000256" key="3">
    <source>
        <dbReference type="ARBA" id="ARBA00022692"/>
    </source>
</evidence>
<feature type="transmembrane region" description="Helical" evidence="6">
    <location>
        <begin position="399"/>
        <end position="418"/>
    </location>
</feature>
<feature type="transmembrane region" description="Helical" evidence="6">
    <location>
        <begin position="238"/>
        <end position="264"/>
    </location>
</feature>
<evidence type="ECO:0000256" key="5">
    <source>
        <dbReference type="ARBA" id="ARBA00023136"/>
    </source>
</evidence>
<dbReference type="PROSITE" id="PS50850">
    <property type="entry name" value="MFS"/>
    <property type="match status" value="1"/>
</dbReference>
<dbReference type="Pfam" id="PF07690">
    <property type="entry name" value="MFS_1"/>
    <property type="match status" value="1"/>
</dbReference>
<protein>
    <recommendedName>
        <fullName evidence="7">Major facilitator superfamily (MFS) profile domain-containing protein</fullName>
    </recommendedName>
</protein>
<sequence>MSEESLSSRETYSPVCCYNTVRQSPVTTIVIVFFALVLDFMLVTLLEPILPDILAKLDEIDLSDVSSREEVLDVINQNGRYGYLVAAKGAAQFVLNPVIGILVSRIGCRKPMLVGTFGLMISTVCFAFSQNYAELFVTRIFQGLSSAITAVTGMALLASSYAKDEERSRAMAISFGGISCGITGPVYGSLVYEFVGQRAPFFILATAAGGVIILQLFAMQPEAPLQHTSPVSAFIRLLCDPMILIVVGNLLLLNLHFALLLAFLPLRMIQLNYTETWQLGLAILPVSVGYLVMCAGSIKLYSIPKWIRCFSGLAISVPTLIMIAYLNTLTNVIITATLVGASMGLVTTAAQPILANLVEVRHESIYGCVYALSDMSVCLAFFVGPLIGGVVIYEFSFEWLIWGTALVTAVFSCFSFFLRSKSIEQQIRTWLSGSVASETHVFAVAGSPQLSTEPGGLTSARRQGDGVNDHVITPDHNVKAELSKQHKLNCPWIVQDENLSEESLLVGRTP</sequence>
<feature type="transmembrane region" description="Helical" evidence="6">
    <location>
        <begin position="112"/>
        <end position="133"/>
    </location>
</feature>
<feature type="transmembrane region" description="Helical" evidence="6">
    <location>
        <begin position="332"/>
        <end position="357"/>
    </location>
</feature>
<keyword evidence="3 6" id="KW-0812">Transmembrane</keyword>
<name>R7UAJ6_CAPTE</name>
<dbReference type="EMBL" id="KB303586">
    <property type="protein sequence ID" value="ELU02979.1"/>
    <property type="molecule type" value="Genomic_DNA"/>
</dbReference>
<dbReference type="InterPro" id="IPR036259">
    <property type="entry name" value="MFS_trans_sf"/>
</dbReference>
<evidence type="ECO:0000256" key="4">
    <source>
        <dbReference type="ARBA" id="ARBA00022989"/>
    </source>
</evidence>
<dbReference type="PANTHER" id="PTHR23506:SF23">
    <property type="entry name" value="GH10249P"/>
    <property type="match status" value="1"/>
</dbReference>
<evidence type="ECO:0000256" key="6">
    <source>
        <dbReference type="SAM" id="Phobius"/>
    </source>
</evidence>
<keyword evidence="10" id="KW-1185">Reference proteome</keyword>
<comment type="subcellular location">
    <subcellularLocation>
        <location evidence="1">Membrane</location>
        <topology evidence="1">Multi-pass membrane protein</topology>
    </subcellularLocation>
</comment>
<evidence type="ECO:0000256" key="2">
    <source>
        <dbReference type="ARBA" id="ARBA00022448"/>
    </source>
</evidence>
<keyword evidence="4 6" id="KW-1133">Transmembrane helix</keyword>
<dbReference type="OrthoDB" id="5086884at2759"/>
<organism evidence="8">
    <name type="scientific">Capitella teleta</name>
    <name type="common">Polychaete worm</name>
    <dbReference type="NCBI Taxonomy" id="283909"/>
    <lineage>
        <taxon>Eukaryota</taxon>
        <taxon>Metazoa</taxon>
        <taxon>Spiralia</taxon>
        <taxon>Lophotrochozoa</taxon>
        <taxon>Annelida</taxon>
        <taxon>Polychaeta</taxon>
        <taxon>Sedentaria</taxon>
        <taxon>Scolecida</taxon>
        <taxon>Capitellidae</taxon>
        <taxon>Capitella</taxon>
    </lineage>
</organism>
<dbReference type="AlphaFoldDB" id="R7UAJ6"/>
<keyword evidence="5 6" id="KW-0472">Membrane</keyword>
<keyword evidence="2" id="KW-0813">Transport</keyword>
<feature type="transmembrane region" description="Helical" evidence="6">
    <location>
        <begin position="28"/>
        <end position="46"/>
    </location>
</feature>
<dbReference type="GO" id="GO:0016020">
    <property type="term" value="C:membrane"/>
    <property type="evidence" value="ECO:0007669"/>
    <property type="project" value="UniProtKB-SubCell"/>
</dbReference>
<dbReference type="STRING" id="283909.R7UAJ6"/>
<evidence type="ECO:0000256" key="1">
    <source>
        <dbReference type="ARBA" id="ARBA00004141"/>
    </source>
</evidence>
<evidence type="ECO:0000313" key="10">
    <source>
        <dbReference type="Proteomes" id="UP000014760"/>
    </source>
</evidence>
<reference evidence="8 10" key="2">
    <citation type="journal article" date="2013" name="Nature">
        <title>Insights into bilaterian evolution from three spiralian genomes.</title>
        <authorList>
            <person name="Simakov O."/>
            <person name="Marletaz F."/>
            <person name="Cho S.J."/>
            <person name="Edsinger-Gonzales E."/>
            <person name="Havlak P."/>
            <person name="Hellsten U."/>
            <person name="Kuo D.H."/>
            <person name="Larsson T."/>
            <person name="Lv J."/>
            <person name="Arendt D."/>
            <person name="Savage R."/>
            <person name="Osoegawa K."/>
            <person name="de Jong P."/>
            <person name="Grimwood J."/>
            <person name="Chapman J.A."/>
            <person name="Shapiro H."/>
            <person name="Aerts A."/>
            <person name="Otillar R.P."/>
            <person name="Terry A.Y."/>
            <person name="Boore J.L."/>
            <person name="Grigoriev I.V."/>
            <person name="Lindberg D.R."/>
            <person name="Seaver E.C."/>
            <person name="Weisblat D.A."/>
            <person name="Putnam N.H."/>
            <person name="Rokhsar D.S."/>
        </authorList>
    </citation>
    <scope>NUCLEOTIDE SEQUENCE</scope>
    <source>
        <strain evidence="8 10">I ESC-2004</strain>
    </source>
</reference>
<feature type="transmembrane region" description="Helical" evidence="6">
    <location>
        <begin position="139"/>
        <end position="158"/>
    </location>
</feature>
<reference evidence="9" key="3">
    <citation type="submission" date="2015-06" db="UniProtKB">
        <authorList>
            <consortium name="EnsemblMetazoa"/>
        </authorList>
    </citation>
    <scope>IDENTIFICATION</scope>
</reference>
<dbReference type="EMBL" id="AMQN01008623">
    <property type="status" value="NOT_ANNOTATED_CDS"/>
    <property type="molecule type" value="Genomic_DNA"/>
</dbReference>
<feature type="transmembrane region" description="Helical" evidence="6">
    <location>
        <begin position="369"/>
        <end position="393"/>
    </location>
</feature>
<evidence type="ECO:0000313" key="8">
    <source>
        <dbReference type="EMBL" id="ELU02979.1"/>
    </source>
</evidence>
<dbReference type="PANTHER" id="PTHR23506">
    <property type="entry name" value="GH10249P"/>
    <property type="match status" value="1"/>
</dbReference>
<dbReference type="Proteomes" id="UP000014760">
    <property type="component" value="Unassembled WGS sequence"/>
</dbReference>
<dbReference type="InterPro" id="IPR011701">
    <property type="entry name" value="MFS"/>
</dbReference>
<dbReference type="InterPro" id="IPR020846">
    <property type="entry name" value="MFS_dom"/>
</dbReference>
<gene>
    <name evidence="8" type="ORF">CAPTEDRAFT_203796</name>
</gene>
<evidence type="ECO:0000259" key="7">
    <source>
        <dbReference type="PROSITE" id="PS50850"/>
    </source>
</evidence>
<dbReference type="HOGENOM" id="CLU_001265_10_9_1"/>
<dbReference type="EnsemblMetazoa" id="CapteT203796">
    <property type="protein sequence ID" value="CapteP203796"/>
    <property type="gene ID" value="CapteG203796"/>
</dbReference>
<accession>R7UAJ6</accession>
<feature type="transmembrane region" description="Helical" evidence="6">
    <location>
        <begin position="199"/>
        <end position="218"/>
    </location>
</feature>
<dbReference type="GO" id="GO:0022857">
    <property type="term" value="F:transmembrane transporter activity"/>
    <property type="evidence" value="ECO:0007669"/>
    <property type="project" value="InterPro"/>
</dbReference>
<dbReference type="OMA" id="ICACWAD"/>
<dbReference type="InterPro" id="IPR050930">
    <property type="entry name" value="MFS_Vesicular_Transporter"/>
</dbReference>
<evidence type="ECO:0000313" key="9">
    <source>
        <dbReference type="EnsemblMetazoa" id="CapteP203796"/>
    </source>
</evidence>
<dbReference type="Gene3D" id="1.20.1250.20">
    <property type="entry name" value="MFS general substrate transporter like domains"/>
    <property type="match status" value="1"/>
</dbReference>
<feature type="domain" description="Major facilitator superfamily (MFS) profile" evidence="7">
    <location>
        <begin position="28"/>
        <end position="423"/>
    </location>
</feature>
<dbReference type="SUPFAM" id="SSF103473">
    <property type="entry name" value="MFS general substrate transporter"/>
    <property type="match status" value="1"/>
</dbReference>
<feature type="transmembrane region" description="Helical" evidence="6">
    <location>
        <begin position="170"/>
        <end position="187"/>
    </location>
</feature>
<feature type="transmembrane region" description="Helical" evidence="6">
    <location>
        <begin position="306"/>
        <end position="326"/>
    </location>
</feature>